<dbReference type="SUPFAM" id="SSF64268">
    <property type="entry name" value="PX domain"/>
    <property type="match status" value="1"/>
</dbReference>
<dbReference type="PANTHER" id="PTHR22775:SF3">
    <property type="entry name" value="SORTING NEXIN-13"/>
    <property type="match status" value="1"/>
</dbReference>
<organism evidence="3 4">
    <name type="scientific">Gnathostoma spinigerum</name>
    <dbReference type="NCBI Taxonomy" id="75299"/>
    <lineage>
        <taxon>Eukaryota</taxon>
        <taxon>Metazoa</taxon>
        <taxon>Ecdysozoa</taxon>
        <taxon>Nematoda</taxon>
        <taxon>Chromadorea</taxon>
        <taxon>Rhabditida</taxon>
        <taxon>Spirurina</taxon>
        <taxon>Gnathostomatomorpha</taxon>
        <taxon>Gnathostomatoidea</taxon>
        <taxon>Gnathostomatidae</taxon>
        <taxon>Gnathostoma</taxon>
    </lineage>
</organism>
<dbReference type="Gene3D" id="3.30.1520.10">
    <property type="entry name" value="Phox-like domain"/>
    <property type="match status" value="1"/>
</dbReference>
<sequence length="181" mass="21362">MALLDISDVAPPFQRESIVSIPSYRINETPRYAVYTIVVCVNGVLWTVNRRYREFRRFDKERFPDRSKSFLPPKKLVGNMDKEFLNERRIELEKYIRSVVELDLWLAKRRRQYCLPMLIAKFLKFNIYEVHSICEDMSIGAANNVEKWLGSSVKYFEFNSLEMYAVTERLKLAEPTTSGNS</sequence>
<reference evidence="3 4" key="1">
    <citation type="submission" date="2024-08" db="EMBL/GenBank/DDBJ databases">
        <title>Gnathostoma spinigerum genome.</title>
        <authorList>
            <person name="Gonzalez-Bertolin B."/>
            <person name="Monzon S."/>
            <person name="Zaballos A."/>
            <person name="Jimenez P."/>
            <person name="Dekumyoy P."/>
            <person name="Varona S."/>
            <person name="Cuesta I."/>
            <person name="Sumanam S."/>
            <person name="Adisakwattana P."/>
            <person name="Gasser R.B."/>
            <person name="Hernandez-Gonzalez A."/>
            <person name="Young N.D."/>
            <person name="Perteguer M.J."/>
        </authorList>
    </citation>
    <scope>NUCLEOTIDE SEQUENCE [LARGE SCALE GENOMIC DNA]</scope>
    <source>
        <strain evidence="3">AL3</strain>
        <tissue evidence="3">Liver</tissue>
    </source>
</reference>
<dbReference type="InterPro" id="IPR036871">
    <property type="entry name" value="PX_dom_sf"/>
</dbReference>
<evidence type="ECO:0000313" key="4">
    <source>
        <dbReference type="Proteomes" id="UP001608902"/>
    </source>
</evidence>
<proteinExistence type="predicted"/>
<accession>A0ABD6EWI7</accession>
<protein>
    <recommendedName>
        <fullName evidence="2">PX domain-containing protein</fullName>
    </recommendedName>
</protein>
<evidence type="ECO:0000259" key="2">
    <source>
        <dbReference type="PROSITE" id="PS50195"/>
    </source>
</evidence>
<keyword evidence="1" id="KW-0472">Membrane</keyword>
<keyword evidence="1" id="KW-1133">Transmembrane helix</keyword>
<keyword evidence="4" id="KW-1185">Reference proteome</keyword>
<dbReference type="PROSITE" id="PS50195">
    <property type="entry name" value="PX"/>
    <property type="match status" value="1"/>
</dbReference>
<gene>
    <name evidence="3" type="ORF">AB6A40_010970</name>
</gene>
<dbReference type="EMBL" id="JBGFUD010016166">
    <property type="protein sequence ID" value="MFH4984261.1"/>
    <property type="molecule type" value="Genomic_DNA"/>
</dbReference>
<dbReference type="SMART" id="SM00312">
    <property type="entry name" value="PX"/>
    <property type="match status" value="1"/>
</dbReference>
<dbReference type="Pfam" id="PF00787">
    <property type="entry name" value="PX"/>
    <property type="match status" value="1"/>
</dbReference>
<keyword evidence="1" id="KW-0812">Transmembrane</keyword>
<evidence type="ECO:0000313" key="3">
    <source>
        <dbReference type="EMBL" id="MFH4984261.1"/>
    </source>
</evidence>
<feature type="transmembrane region" description="Helical" evidence="1">
    <location>
        <begin position="32"/>
        <end position="48"/>
    </location>
</feature>
<comment type="caution">
    <text evidence="3">The sequence shown here is derived from an EMBL/GenBank/DDBJ whole genome shotgun (WGS) entry which is preliminary data.</text>
</comment>
<dbReference type="AlphaFoldDB" id="A0ABD6EWI7"/>
<dbReference type="PANTHER" id="PTHR22775">
    <property type="entry name" value="SORTING NEXIN"/>
    <property type="match status" value="1"/>
</dbReference>
<dbReference type="Proteomes" id="UP001608902">
    <property type="component" value="Unassembled WGS sequence"/>
</dbReference>
<evidence type="ECO:0000256" key="1">
    <source>
        <dbReference type="SAM" id="Phobius"/>
    </source>
</evidence>
<name>A0ABD6EWI7_9BILA</name>
<dbReference type="InterPro" id="IPR001683">
    <property type="entry name" value="PX_dom"/>
</dbReference>
<feature type="domain" description="PX" evidence="2">
    <location>
        <begin position="13"/>
        <end position="129"/>
    </location>
</feature>